<reference evidence="3" key="1">
    <citation type="journal article" date="2023" name="Mol. Phylogenet. Evol.">
        <title>Genome-scale phylogeny and comparative genomics of the fungal order Sordariales.</title>
        <authorList>
            <person name="Hensen N."/>
            <person name="Bonometti L."/>
            <person name="Westerberg I."/>
            <person name="Brannstrom I.O."/>
            <person name="Guillou S."/>
            <person name="Cros-Aarteil S."/>
            <person name="Calhoun S."/>
            <person name="Haridas S."/>
            <person name="Kuo A."/>
            <person name="Mondo S."/>
            <person name="Pangilinan J."/>
            <person name="Riley R."/>
            <person name="LaButti K."/>
            <person name="Andreopoulos B."/>
            <person name="Lipzen A."/>
            <person name="Chen C."/>
            <person name="Yan M."/>
            <person name="Daum C."/>
            <person name="Ng V."/>
            <person name="Clum A."/>
            <person name="Steindorff A."/>
            <person name="Ohm R.A."/>
            <person name="Martin F."/>
            <person name="Silar P."/>
            <person name="Natvig D.O."/>
            <person name="Lalanne C."/>
            <person name="Gautier V."/>
            <person name="Ament-Velasquez S.L."/>
            <person name="Kruys A."/>
            <person name="Hutchinson M.I."/>
            <person name="Powell A.J."/>
            <person name="Barry K."/>
            <person name="Miller A.N."/>
            <person name="Grigoriev I.V."/>
            <person name="Debuchy R."/>
            <person name="Gladieux P."/>
            <person name="Hiltunen Thoren M."/>
            <person name="Johannesson H."/>
        </authorList>
    </citation>
    <scope>NUCLEOTIDE SEQUENCE</scope>
    <source>
        <strain evidence="3">PSN324</strain>
    </source>
</reference>
<evidence type="ECO:0000256" key="2">
    <source>
        <dbReference type="SAM" id="Phobius"/>
    </source>
</evidence>
<proteinExistence type="predicted"/>
<keyword evidence="2" id="KW-1133">Transmembrane helix</keyword>
<dbReference type="EMBL" id="MU865013">
    <property type="protein sequence ID" value="KAK4460384.1"/>
    <property type="molecule type" value="Genomic_DNA"/>
</dbReference>
<dbReference type="AlphaFoldDB" id="A0AAV9HI49"/>
<evidence type="ECO:0000313" key="4">
    <source>
        <dbReference type="Proteomes" id="UP001321749"/>
    </source>
</evidence>
<feature type="compositionally biased region" description="Polar residues" evidence="1">
    <location>
        <begin position="60"/>
        <end position="73"/>
    </location>
</feature>
<keyword evidence="2" id="KW-0472">Membrane</keyword>
<feature type="transmembrane region" description="Helical" evidence="2">
    <location>
        <begin position="133"/>
        <end position="150"/>
    </location>
</feature>
<dbReference type="NCBIfam" id="TIGR01571">
    <property type="entry name" value="A_thal_Cys_rich"/>
    <property type="match status" value="1"/>
</dbReference>
<gene>
    <name evidence="3" type="ORF">QBC42DRAFT_272469</name>
</gene>
<keyword evidence="4" id="KW-1185">Reference proteome</keyword>
<dbReference type="PANTHER" id="PTHR15907">
    <property type="entry name" value="DUF614 FAMILY PROTEIN-RELATED"/>
    <property type="match status" value="1"/>
</dbReference>
<evidence type="ECO:0000313" key="3">
    <source>
        <dbReference type="EMBL" id="KAK4460384.1"/>
    </source>
</evidence>
<dbReference type="Proteomes" id="UP001321749">
    <property type="component" value="Unassembled WGS sequence"/>
</dbReference>
<organism evidence="3 4">
    <name type="scientific">Cladorrhinum samala</name>
    <dbReference type="NCBI Taxonomy" id="585594"/>
    <lineage>
        <taxon>Eukaryota</taxon>
        <taxon>Fungi</taxon>
        <taxon>Dikarya</taxon>
        <taxon>Ascomycota</taxon>
        <taxon>Pezizomycotina</taxon>
        <taxon>Sordariomycetes</taxon>
        <taxon>Sordariomycetidae</taxon>
        <taxon>Sordariales</taxon>
        <taxon>Podosporaceae</taxon>
        <taxon>Cladorrhinum</taxon>
    </lineage>
</organism>
<reference evidence="3" key="2">
    <citation type="submission" date="2023-06" db="EMBL/GenBank/DDBJ databases">
        <authorList>
            <consortium name="Lawrence Berkeley National Laboratory"/>
            <person name="Mondo S.J."/>
            <person name="Hensen N."/>
            <person name="Bonometti L."/>
            <person name="Westerberg I."/>
            <person name="Brannstrom I.O."/>
            <person name="Guillou S."/>
            <person name="Cros-Aarteil S."/>
            <person name="Calhoun S."/>
            <person name="Haridas S."/>
            <person name="Kuo A."/>
            <person name="Pangilinan J."/>
            <person name="Riley R."/>
            <person name="Labutti K."/>
            <person name="Andreopoulos B."/>
            <person name="Lipzen A."/>
            <person name="Chen C."/>
            <person name="Yanf M."/>
            <person name="Daum C."/>
            <person name="Ng V."/>
            <person name="Clum A."/>
            <person name="Steindorff A."/>
            <person name="Ohm R."/>
            <person name="Martin F."/>
            <person name="Silar P."/>
            <person name="Natvig D."/>
            <person name="Lalanne C."/>
            <person name="Gautier V."/>
            <person name="Ament-Velasquez S.L."/>
            <person name="Kruys A."/>
            <person name="Hutchinson M.I."/>
            <person name="Powell A.J."/>
            <person name="Barry K."/>
            <person name="Miller A.N."/>
            <person name="Grigoriev I.V."/>
            <person name="Debuchy R."/>
            <person name="Gladieux P."/>
            <person name="Thoren M.H."/>
            <person name="Johannesson H."/>
        </authorList>
    </citation>
    <scope>NUCLEOTIDE SEQUENCE</scope>
    <source>
        <strain evidence="3">PSN324</strain>
    </source>
</reference>
<keyword evidence="2" id="KW-0812">Transmembrane</keyword>
<comment type="caution">
    <text evidence="3">The sequence shown here is derived from an EMBL/GenBank/DDBJ whole genome shotgun (WGS) entry which is preliminary data.</text>
</comment>
<accession>A0AAV9HI49</accession>
<evidence type="ECO:0000256" key="1">
    <source>
        <dbReference type="SAM" id="MobiDB-lite"/>
    </source>
</evidence>
<feature type="region of interest" description="Disordered" evidence="1">
    <location>
        <begin position="60"/>
        <end position="81"/>
    </location>
</feature>
<dbReference type="Pfam" id="PF04749">
    <property type="entry name" value="PLAC8"/>
    <property type="match status" value="1"/>
</dbReference>
<name>A0AAV9HI49_9PEZI</name>
<sequence>MPASQVPQSFSLDCLVIIALLSALAIGMSGSGSYASYLSPAPSYTPLRETNPVDEYSQSYPLQQSHRAQQQRTMHPGVQETKGGDWQESLCDCTPCGSCVLGTFVPCLLVGRTASRLQDPTSQSPDMFNGDCMIHGFLTMFASGWIYSMIKRGDIRRRFGIPGSGCGDCCAAFWCQCCQVIQADKEVAARLAPLGVDSHGYVSQAEGMVAYSK</sequence>
<dbReference type="InterPro" id="IPR006461">
    <property type="entry name" value="PLAC_motif_containing"/>
</dbReference>
<protein>
    <submittedName>
        <fullName evidence="3">PLAC8 family-domain-containing protein</fullName>
    </submittedName>
</protein>